<dbReference type="CDD" id="cd01949">
    <property type="entry name" value="GGDEF"/>
    <property type="match status" value="1"/>
</dbReference>
<dbReference type="Pfam" id="PF00990">
    <property type="entry name" value="GGDEF"/>
    <property type="match status" value="1"/>
</dbReference>
<dbReference type="SMART" id="SM00267">
    <property type="entry name" value="GGDEF"/>
    <property type="match status" value="1"/>
</dbReference>
<dbReference type="AlphaFoldDB" id="E1YEC4"/>
<dbReference type="SUPFAM" id="SSF109604">
    <property type="entry name" value="HD-domain/PDEase-like"/>
    <property type="match status" value="1"/>
</dbReference>
<sequence length="524" mass="58663">MIKQYKSGYIMNAIDKLLKDDIRLPSPPAIAIRILEAVKKDDSNYDELTDIILSDPSLAAKTLKAANSSIYGLPQKVESLKKALAIIGLTAVKNIALSFIIAKEMRTHSEGFDFDLFWKRSVTAAVASDLCAASISKKNDEDFVRGLLQDIGIVIMYLSGKDDYLNILDEHNESGLPIEIIESKAFGFDHQEVGAEILKKWGLPESIYMPINYHHKRSGCPDKYELSVDILYLSSKISSIYHDSGSTVYIGEVKTLIEDKYKKNKEETDGMIDAVAKKSVEMFSLFEIDACNMKPYSQIIEEVNEELVKVNLSYEQLLIKYKEAKDQADSVAKKLRAANEKLKAVSIRDGLTGLYNHVYFQKQLDIELSRTIRYRKPLSLIMLDLDYFKVINDTYGHRTGDIVLQKISALFMNQVRISDITARYGGEKFVIILPETELKEAAVLAERIRTSVEQNVIRTGSTAIRVTISIGVATYLPSGNILSKSELLDAADSALYASKHNGRNKLSMIKLTGEGERTGRIGRS</sequence>
<dbReference type="PANTHER" id="PTHR45138:SF9">
    <property type="entry name" value="DIGUANYLATE CYCLASE DGCM-RELATED"/>
    <property type="match status" value="1"/>
</dbReference>
<dbReference type="InterPro" id="IPR000160">
    <property type="entry name" value="GGDEF_dom"/>
</dbReference>
<dbReference type="InterPro" id="IPR050469">
    <property type="entry name" value="Diguanylate_Cyclase"/>
</dbReference>
<name>E1YEC4_9BACT</name>
<protein>
    <recommendedName>
        <fullName evidence="1">diguanylate cyclase</fullName>
        <ecNumber evidence="1">2.7.7.65</ecNumber>
    </recommendedName>
</protein>
<dbReference type="Pfam" id="PF08668">
    <property type="entry name" value="HDOD"/>
    <property type="match status" value="1"/>
</dbReference>
<reference evidence="6" key="1">
    <citation type="journal article" date="2011" name="Environ. Microbiol.">
        <title>Genomic insights into the metabolic potential of the polycyclic aromatic hydrocarbon degrading sulfate-reducing Deltaproteobacterium N47.</title>
        <authorList>
            <person name="Bergmann F."/>
            <person name="Selesi D."/>
            <person name="Weinmaier T."/>
            <person name="Tischler P."/>
            <person name="Rattei T."/>
            <person name="Meckenstock R.U."/>
        </authorList>
    </citation>
    <scope>NUCLEOTIDE SEQUENCE</scope>
</reference>
<dbReference type="InterPro" id="IPR043128">
    <property type="entry name" value="Rev_trsase/Diguanyl_cyclase"/>
</dbReference>
<evidence type="ECO:0000256" key="3">
    <source>
        <dbReference type="SAM" id="Coils"/>
    </source>
</evidence>
<dbReference type="InterPro" id="IPR013976">
    <property type="entry name" value="HDOD"/>
</dbReference>
<evidence type="ECO:0000259" key="4">
    <source>
        <dbReference type="PROSITE" id="PS50887"/>
    </source>
</evidence>
<dbReference type="InterPro" id="IPR029787">
    <property type="entry name" value="Nucleotide_cyclase"/>
</dbReference>
<evidence type="ECO:0000256" key="1">
    <source>
        <dbReference type="ARBA" id="ARBA00012528"/>
    </source>
</evidence>
<keyword evidence="3" id="KW-0175">Coiled coil</keyword>
<dbReference type="GO" id="GO:0005886">
    <property type="term" value="C:plasma membrane"/>
    <property type="evidence" value="ECO:0007669"/>
    <property type="project" value="TreeGrafter"/>
</dbReference>
<gene>
    <name evidence="6" type="ORF">N47_B20290</name>
</gene>
<dbReference type="NCBIfam" id="TIGR00254">
    <property type="entry name" value="GGDEF"/>
    <property type="match status" value="1"/>
</dbReference>
<evidence type="ECO:0000259" key="5">
    <source>
        <dbReference type="PROSITE" id="PS51833"/>
    </source>
</evidence>
<organism evidence="6">
    <name type="scientific">uncultured Desulfobacterium sp</name>
    <dbReference type="NCBI Taxonomy" id="201089"/>
    <lineage>
        <taxon>Bacteria</taxon>
        <taxon>Pseudomonadati</taxon>
        <taxon>Thermodesulfobacteriota</taxon>
        <taxon>Desulfobacteria</taxon>
        <taxon>Desulfobacterales</taxon>
        <taxon>Desulfobacteriaceae</taxon>
        <taxon>Desulfobacterium</taxon>
        <taxon>environmental samples</taxon>
    </lineage>
</organism>
<dbReference type="PANTHER" id="PTHR45138">
    <property type="entry name" value="REGULATORY COMPONENTS OF SENSORY TRANSDUCTION SYSTEM"/>
    <property type="match status" value="1"/>
</dbReference>
<evidence type="ECO:0000256" key="2">
    <source>
        <dbReference type="ARBA" id="ARBA00034247"/>
    </source>
</evidence>
<dbReference type="FunFam" id="3.30.70.270:FF:000001">
    <property type="entry name" value="Diguanylate cyclase domain protein"/>
    <property type="match status" value="1"/>
</dbReference>
<dbReference type="GO" id="GO:1902201">
    <property type="term" value="P:negative regulation of bacterial-type flagellum-dependent cell motility"/>
    <property type="evidence" value="ECO:0007669"/>
    <property type="project" value="TreeGrafter"/>
</dbReference>
<dbReference type="PROSITE" id="PS51833">
    <property type="entry name" value="HDOD"/>
    <property type="match status" value="1"/>
</dbReference>
<dbReference type="EMBL" id="FR695870">
    <property type="protein sequence ID" value="CBX28883.1"/>
    <property type="molecule type" value="Genomic_DNA"/>
</dbReference>
<dbReference type="GO" id="GO:0052621">
    <property type="term" value="F:diguanylate cyclase activity"/>
    <property type="evidence" value="ECO:0007669"/>
    <property type="project" value="UniProtKB-EC"/>
</dbReference>
<proteinExistence type="predicted"/>
<comment type="catalytic activity">
    <reaction evidence="2">
        <text>2 GTP = 3',3'-c-di-GMP + 2 diphosphate</text>
        <dbReference type="Rhea" id="RHEA:24898"/>
        <dbReference type="ChEBI" id="CHEBI:33019"/>
        <dbReference type="ChEBI" id="CHEBI:37565"/>
        <dbReference type="ChEBI" id="CHEBI:58805"/>
        <dbReference type="EC" id="2.7.7.65"/>
    </reaction>
</comment>
<evidence type="ECO:0000313" key="6">
    <source>
        <dbReference type="EMBL" id="CBX28883.1"/>
    </source>
</evidence>
<dbReference type="Gene3D" id="1.10.3210.10">
    <property type="entry name" value="Hypothetical protein af1432"/>
    <property type="match status" value="1"/>
</dbReference>
<feature type="domain" description="HDOD" evidence="5">
    <location>
        <begin position="24"/>
        <end position="217"/>
    </location>
</feature>
<feature type="domain" description="GGDEF" evidence="4">
    <location>
        <begin position="376"/>
        <end position="511"/>
    </location>
</feature>
<dbReference type="PROSITE" id="PS50887">
    <property type="entry name" value="GGDEF"/>
    <property type="match status" value="1"/>
</dbReference>
<dbReference type="GO" id="GO:0043709">
    <property type="term" value="P:cell adhesion involved in single-species biofilm formation"/>
    <property type="evidence" value="ECO:0007669"/>
    <property type="project" value="TreeGrafter"/>
</dbReference>
<dbReference type="EC" id="2.7.7.65" evidence="1"/>
<dbReference type="SUPFAM" id="SSF55073">
    <property type="entry name" value="Nucleotide cyclase"/>
    <property type="match status" value="1"/>
</dbReference>
<dbReference type="Gene3D" id="3.30.70.270">
    <property type="match status" value="1"/>
</dbReference>
<accession>E1YEC4</accession>
<feature type="coiled-coil region" evidence="3">
    <location>
        <begin position="300"/>
        <end position="341"/>
    </location>
</feature>